<protein>
    <recommendedName>
        <fullName evidence="2">Regulatory protein YycH domain-containing protein</fullName>
    </recommendedName>
</protein>
<comment type="caution">
    <text evidence="3">The sequence shown here is derived from an EMBL/GenBank/DDBJ whole genome shotgun (WGS) entry which is preliminary data.</text>
</comment>
<evidence type="ECO:0000259" key="2">
    <source>
        <dbReference type="Pfam" id="PF07435"/>
    </source>
</evidence>
<evidence type="ECO:0000256" key="1">
    <source>
        <dbReference type="SAM" id="Phobius"/>
    </source>
</evidence>
<name>A0A3S0P2Q1_9BACI</name>
<dbReference type="EMBL" id="RYYR01000025">
    <property type="protein sequence ID" value="RUL49439.1"/>
    <property type="molecule type" value="Genomic_DNA"/>
</dbReference>
<dbReference type="Proteomes" id="UP000287910">
    <property type="component" value="Unassembled WGS sequence"/>
</dbReference>
<dbReference type="Gene3D" id="3.30.310.160">
    <property type="entry name" value="YycH protein, domain 2"/>
    <property type="match status" value="1"/>
</dbReference>
<dbReference type="InterPro" id="IPR009996">
    <property type="entry name" value="YycH"/>
</dbReference>
<keyword evidence="1" id="KW-0472">Membrane</keyword>
<feature type="transmembrane region" description="Helical" evidence="1">
    <location>
        <begin position="12"/>
        <end position="31"/>
    </location>
</feature>
<dbReference type="RefSeq" id="WP_126660034.1">
    <property type="nucleotide sequence ID" value="NZ_RYYR01000025.1"/>
</dbReference>
<sequence>MGLKYVEQIKSVVLALLVILSILLTFSIWSYTPNYQPIEESQVEQILVDEQKELHQVIKPFRVLVTKDNSLSGTISSRMISDIMSTISNLRATELKFIQNNLTEEKINSIIQTNERISLFFPAEVPINTLRSILEFSQNELPEVSFKYLVMDWSNFQQTRMLKLFFISGENRTLYSTDVAISDEDFNSTFNEIFKQSVPYKEIKRDEKLSLYVPVNPVEVVQYTYVIDQVSPEKFKEVLFKDPNIVKRNIESATSSKYTDGMAFMTSETNTKTINYVYPASESIIDIKGSKLLQNSFDFINEHGGLTGDYRYVYRNIPKQITEYQLFLKGVPVYSSITSTRISTTWGDNQIFRYKRPYYSLDMDIASETQQLPPGERIVETLENLNDIDDIFVGYFLVQNDELLYTLEPSWFVIHNGGWTRIMSESVGGLGYGLE</sequence>
<accession>A0A3S0P2Q1</accession>
<keyword evidence="1" id="KW-0812">Transmembrane</keyword>
<keyword evidence="4" id="KW-1185">Reference proteome</keyword>
<proteinExistence type="predicted"/>
<gene>
    <name evidence="3" type="ORF">EK386_15190</name>
</gene>
<keyword evidence="1" id="KW-1133">Transmembrane helix</keyword>
<dbReference type="InterPro" id="IPR042274">
    <property type="entry name" value="YycH/YycI_2"/>
</dbReference>
<feature type="domain" description="Regulatory protein YycH" evidence="2">
    <location>
        <begin position="7"/>
        <end position="422"/>
    </location>
</feature>
<evidence type="ECO:0000313" key="4">
    <source>
        <dbReference type="Proteomes" id="UP000287910"/>
    </source>
</evidence>
<dbReference type="CDD" id="cd15787">
    <property type="entry name" value="YycH_N"/>
    <property type="match status" value="1"/>
</dbReference>
<dbReference type="AlphaFoldDB" id="A0A3S0P2Q1"/>
<dbReference type="Pfam" id="PF07435">
    <property type="entry name" value="YycH"/>
    <property type="match status" value="1"/>
</dbReference>
<reference evidence="3 4" key="1">
    <citation type="submission" date="2018-12" db="EMBL/GenBank/DDBJ databases">
        <title>Lysinibacillus antri sp. nov., isolated from a cave soil.</title>
        <authorList>
            <person name="Narsing Rao M.P."/>
            <person name="Zhang H."/>
            <person name="Dong Z.-Y."/>
            <person name="Niu X.-K."/>
            <person name="Zhang K."/>
            <person name="Fang B.-Z."/>
            <person name="Kang Y.-Q."/>
            <person name="Xiao M."/>
            <person name="Li W.-J."/>
        </authorList>
    </citation>
    <scope>NUCLEOTIDE SEQUENCE [LARGE SCALE GENOMIC DNA]</scope>
    <source>
        <strain evidence="3 4">SYSU K30002</strain>
    </source>
</reference>
<organism evidence="3 4">
    <name type="scientific">Lysinibacillus antri</name>
    <dbReference type="NCBI Taxonomy" id="2498145"/>
    <lineage>
        <taxon>Bacteria</taxon>
        <taxon>Bacillati</taxon>
        <taxon>Bacillota</taxon>
        <taxon>Bacilli</taxon>
        <taxon>Bacillales</taxon>
        <taxon>Bacillaceae</taxon>
        <taxon>Lysinibacillus</taxon>
    </lineage>
</organism>
<evidence type="ECO:0000313" key="3">
    <source>
        <dbReference type="EMBL" id="RUL49439.1"/>
    </source>
</evidence>
<dbReference type="Gene3D" id="3.10.450.310">
    <property type="match status" value="1"/>
</dbReference>